<organism evidence="1 2">
    <name type="scientific">Panagrolaimus sp. JU765</name>
    <dbReference type="NCBI Taxonomy" id="591449"/>
    <lineage>
        <taxon>Eukaryota</taxon>
        <taxon>Metazoa</taxon>
        <taxon>Ecdysozoa</taxon>
        <taxon>Nematoda</taxon>
        <taxon>Chromadorea</taxon>
        <taxon>Rhabditida</taxon>
        <taxon>Tylenchina</taxon>
        <taxon>Panagrolaimomorpha</taxon>
        <taxon>Panagrolaimoidea</taxon>
        <taxon>Panagrolaimidae</taxon>
        <taxon>Panagrolaimus</taxon>
    </lineage>
</organism>
<proteinExistence type="predicted"/>
<evidence type="ECO:0000313" key="1">
    <source>
        <dbReference type="Proteomes" id="UP000887576"/>
    </source>
</evidence>
<evidence type="ECO:0000313" key="2">
    <source>
        <dbReference type="WBParaSite" id="JU765_v2.g11409.t1"/>
    </source>
</evidence>
<dbReference type="WBParaSite" id="JU765_v2.g11409.t1">
    <property type="protein sequence ID" value="JU765_v2.g11409.t1"/>
    <property type="gene ID" value="JU765_v2.g11409"/>
</dbReference>
<accession>A0AC34PZG5</accession>
<name>A0AC34PZG5_9BILA</name>
<sequence length="101" mass="11450">MSGHSTIVKDLKELKNEVALLNEPGNDSLKNIEKVIDHMTKLVTNSTAFDFTKNPKEDETKAFKDLLDELDRQSQKARSNFQNSLQKPAYFSENMSNVDSS</sequence>
<protein>
    <submittedName>
        <fullName evidence="2">Uncharacterized protein</fullName>
    </submittedName>
</protein>
<dbReference type="Proteomes" id="UP000887576">
    <property type="component" value="Unplaced"/>
</dbReference>
<reference evidence="2" key="1">
    <citation type="submission" date="2022-11" db="UniProtKB">
        <authorList>
            <consortium name="WormBaseParasite"/>
        </authorList>
    </citation>
    <scope>IDENTIFICATION</scope>
</reference>